<feature type="transmembrane region" description="Helical" evidence="6">
    <location>
        <begin position="807"/>
        <end position="827"/>
    </location>
</feature>
<keyword evidence="10" id="KW-1185">Reference proteome</keyword>
<evidence type="ECO:0000256" key="3">
    <source>
        <dbReference type="ARBA" id="ARBA00022692"/>
    </source>
</evidence>
<dbReference type="Pfam" id="PF12704">
    <property type="entry name" value="MacB_PCD"/>
    <property type="match status" value="1"/>
</dbReference>
<dbReference type="OrthoDB" id="9775544at2"/>
<organism evidence="9 10">
    <name type="scientific">Albidovulum denitrificans</name>
    <dbReference type="NCBI Taxonomy" id="404881"/>
    <lineage>
        <taxon>Bacteria</taxon>
        <taxon>Pseudomonadati</taxon>
        <taxon>Pseudomonadota</taxon>
        <taxon>Alphaproteobacteria</taxon>
        <taxon>Rhodobacterales</taxon>
        <taxon>Paracoccaceae</taxon>
        <taxon>Albidovulum</taxon>
    </lineage>
</organism>
<proteinExistence type="predicted"/>
<dbReference type="InterPro" id="IPR038766">
    <property type="entry name" value="Membrane_comp_ABC_pdt"/>
</dbReference>
<dbReference type="PANTHER" id="PTHR30287:SF1">
    <property type="entry name" value="INNER MEMBRANE PROTEIN"/>
    <property type="match status" value="1"/>
</dbReference>
<keyword evidence="3 6" id="KW-0812">Transmembrane</keyword>
<feature type="transmembrane region" description="Helical" evidence="6">
    <location>
        <begin position="21"/>
        <end position="41"/>
    </location>
</feature>
<gene>
    <name evidence="9" type="ORF">LX70_01910</name>
</gene>
<feature type="transmembrane region" description="Helical" evidence="6">
    <location>
        <begin position="428"/>
        <end position="450"/>
    </location>
</feature>
<evidence type="ECO:0000256" key="5">
    <source>
        <dbReference type="ARBA" id="ARBA00023136"/>
    </source>
</evidence>
<comment type="subcellular location">
    <subcellularLocation>
        <location evidence="1">Cell membrane</location>
        <topology evidence="1">Multi-pass membrane protein</topology>
    </subcellularLocation>
</comment>
<keyword evidence="5 6" id="KW-0472">Membrane</keyword>
<dbReference type="RefSeq" id="WP_105514444.1">
    <property type="nucleotide sequence ID" value="NZ_PVEP01000003.1"/>
</dbReference>
<feature type="transmembrane region" description="Helical" evidence="6">
    <location>
        <begin position="308"/>
        <end position="336"/>
    </location>
</feature>
<dbReference type="GO" id="GO:0005886">
    <property type="term" value="C:plasma membrane"/>
    <property type="evidence" value="ECO:0007669"/>
    <property type="project" value="UniProtKB-SubCell"/>
</dbReference>
<dbReference type="Pfam" id="PF02687">
    <property type="entry name" value="FtsX"/>
    <property type="match status" value="2"/>
</dbReference>
<reference evidence="9 10" key="1">
    <citation type="submission" date="2018-02" db="EMBL/GenBank/DDBJ databases">
        <title>Genomic Encyclopedia of Archaeal and Bacterial Type Strains, Phase II (KMG-II): from individual species to whole genera.</title>
        <authorList>
            <person name="Goeker M."/>
        </authorList>
    </citation>
    <scope>NUCLEOTIDE SEQUENCE [LARGE SCALE GENOMIC DNA]</scope>
    <source>
        <strain evidence="9 10">DSM 18921</strain>
    </source>
</reference>
<comment type="caution">
    <text evidence="9">The sequence shown here is derived from an EMBL/GenBank/DDBJ whole genome shotgun (WGS) entry which is preliminary data.</text>
</comment>
<feature type="transmembrane region" description="Helical" evidence="6">
    <location>
        <begin position="356"/>
        <end position="378"/>
    </location>
</feature>
<accession>A0A2S8S8F1</accession>
<evidence type="ECO:0000313" key="9">
    <source>
        <dbReference type="EMBL" id="PQV57053.1"/>
    </source>
</evidence>
<keyword evidence="2" id="KW-1003">Cell membrane</keyword>
<evidence type="ECO:0000256" key="1">
    <source>
        <dbReference type="ARBA" id="ARBA00004651"/>
    </source>
</evidence>
<feature type="domain" description="ABC3 transporter permease C-terminal" evidence="7">
    <location>
        <begin position="720"/>
        <end position="829"/>
    </location>
</feature>
<dbReference type="EMBL" id="PVEP01000003">
    <property type="protein sequence ID" value="PQV57053.1"/>
    <property type="molecule type" value="Genomic_DNA"/>
</dbReference>
<dbReference type="AlphaFoldDB" id="A0A2S8S8F1"/>
<evidence type="ECO:0000259" key="7">
    <source>
        <dbReference type="Pfam" id="PF02687"/>
    </source>
</evidence>
<dbReference type="InterPro" id="IPR003838">
    <property type="entry name" value="ABC3_permease_C"/>
</dbReference>
<feature type="domain" description="ABC3 transporter permease C-terminal" evidence="7">
    <location>
        <begin position="267"/>
        <end position="381"/>
    </location>
</feature>
<dbReference type="InterPro" id="IPR025857">
    <property type="entry name" value="MacB_PCD"/>
</dbReference>
<feature type="domain" description="MacB-like periplasmic core" evidence="8">
    <location>
        <begin position="23"/>
        <end position="233"/>
    </location>
</feature>
<dbReference type="PANTHER" id="PTHR30287">
    <property type="entry name" value="MEMBRANE COMPONENT OF PREDICTED ABC SUPERFAMILY METABOLITE UPTAKE TRANSPORTER"/>
    <property type="match status" value="1"/>
</dbReference>
<name>A0A2S8S8F1_9RHOB</name>
<protein>
    <submittedName>
        <fullName evidence="9">Putative ABC transport system permease protein</fullName>
    </submittedName>
</protein>
<evidence type="ECO:0000256" key="6">
    <source>
        <dbReference type="SAM" id="Phobius"/>
    </source>
</evidence>
<sequence length="842" mass="87716">MRLPVAVRLARRELRGGVRGFAVFLACLALGVAAIAAVGTVRGGIERALADQGAVLLGGDAQMSFTYRYASDEERAFMDRTATRVSGIVDFRSMVVRGEGEAAERALTQVKAVDDAYPLTGALQLAPAMTPAEAFAAQGGLPGAVMDPVLADRLGLKPGDRFKLGRNAFHLTAVIEREPDSATGGFSFGPRTIVKAADLAGSGLLEPGSLFDTRYRLLLPPGTDLAAFEARAAAAFPDSGMRWQDARNGAPGTERFIDRMSSFLVLVGLAGLAVGGVGIASAVRSYLDGKIETIAALKALGAEGRTIFATYLIQIAALTALGVGLGLVLGAGLPILAGPAIAAELPIPVSIGIDGAALAEAALYGVLTALVFALWPLARTRAVRAAALFRDLGPERRRWPGWPLALTMAGLLGALILSAVTLSASRPLALGTLAGILAALLLLTLAALLLRRLARRMGRNARGRPALRLALAAIGGPREEATAVVLSLGLGLSVLAAVGQIDWNLRSAIARDLPDVAPSYFFVDIQPGQIDGFRDKLAANPGVTKEEDAPMLRGVLTKINGVDAEKVAGNHWVLRGDRGLTYSAEPPPNTRITAGTWWPKEYGGAPQVSFAREEAEELGLKLGDRITVNVLGRDVEATITSFREVDFSTAGIGFVMVMNPAALSGAPHSFIATVYADRRAEAPVLRELASAYPNITAIRIRDVVDRVSEALGAIARATSVAAGVTLLTGLVVLIGAAASGERSRVYEAAVMKTLGATRATILKSFALRSALMGAAAGVVAVLFGGLAGWAIMYFVMDATFRFEPVSAIAIVAGGAIVTLLAGLLFALRPLAARPATVLRGRD</sequence>
<feature type="transmembrane region" description="Helical" evidence="6">
    <location>
        <begin position="399"/>
        <end position="422"/>
    </location>
</feature>
<dbReference type="Proteomes" id="UP000238338">
    <property type="component" value="Unassembled WGS sequence"/>
</dbReference>
<feature type="transmembrane region" description="Helical" evidence="6">
    <location>
        <begin position="263"/>
        <end position="287"/>
    </location>
</feature>
<evidence type="ECO:0000259" key="8">
    <source>
        <dbReference type="Pfam" id="PF12704"/>
    </source>
</evidence>
<evidence type="ECO:0000313" key="10">
    <source>
        <dbReference type="Proteomes" id="UP000238338"/>
    </source>
</evidence>
<feature type="transmembrane region" description="Helical" evidence="6">
    <location>
        <begin position="770"/>
        <end position="795"/>
    </location>
</feature>
<evidence type="ECO:0000256" key="2">
    <source>
        <dbReference type="ARBA" id="ARBA00022475"/>
    </source>
</evidence>
<evidence type="ECO:0000256" key="4">
    <source>
        <dbReference type="ARBA" id="ARBA00022989"/>
    </source>
</evidence>
<keyword evidence="4 6" id="KW-1133">Transmembrane helix</keyword>